<dbReference type="VEuPathDB" id="PlasmoDB:PKNOH_S140285000"/>
<proteinExistence type="inferred from homology"/>
<feature type="compositionally biased region" description="Basic and acidic residues" evidence="2">
    <location>
        <begin position="276"/>
        <end position="290"/>
    </location>
</feature>
<dbReference type="VEuPathDB" id="PlasmoDB:PKNH_1466300"/>
<feature type="compositionally biased region" description="Acidic residues" evidence="2">
    <location>
        <begin position="45"/>
        <end position="61"/>
    </location>
</feature>
<dbReference type="eggNOG" id="KOG2654">
    <property type="taxonomic scope" value="Eukaryota"/>
</dbReference>
<organism evidence="3 4">
    <name type="scientific">Plasmodium knowlesi</name>
    <dbReference type="NCBI Taxonomy" id="5850"/>
    <lineage>
        <taxon>Eukaryota</taxon>
        <taxon>Sar</taxon>
        <taxon>Alveolata</taxon>
        <taxon>Apicomplexa</taxon>
        <taxon>Aconoidasida</taxon>
        <taxon>Haemosporida</taxon>
        <taxon>Plasmodiidae</taxon>
        <taxon>Plasmodium</taxon>
        <taxon>Plasmodium (Plasmodium)</taxon>
    </lineage>
</organism>
<feature type="compositionally biased region" description="Basic residues" evidence="2">
    <location>
        <begin position="110"/>
        <end position="127"/>
    </location>
</feature>
<gene>
    <name evidence="3" type="primary">BUD13</name>
    <name evidence="3" type="ORF">PKNOH_S140285000</name>
</gene>
<evidence type="ECO:0000313" key="4">
    <source>
        <dbReference type="Proteomes" id="UP000195012"/>
    </source>
</evidence>
<sequence length="449" mass="51191">MEEYLRKRYLQKEPKKEKRKKKSNVKIYDSEEEDRKFHAHIGDDPPSEDDPFVVEESDESSDVPIVVTGDNNTEIVNISKESKKKIFLSLKGELSTEKLIEETKEEPCRRSVKKLRKGKDRCSRGGKKGGSTSGRSDKGDESSGRDSQSSNFSRDGDGGGRRATGDKAKGGRSGNASSSDSDFSPPRRLRSGNGGGGRHRNSSESDSDLSPPRKLRSRARGKRSESGSLSSSNIDSEDSKDARDNRKFPSSSEKGKKMQVGRSSEKNKNQNMESTVYRDKGGKIISREEWISIQKMDMNTKYRRGGKKGVEEEDPDVDKSKKKNKDAKEIEWGSGLIQKEMRKKILEENDKLVKKKNIVNYEFDSDYDVELRKAKRKEDPMNKYLDHTKEQPQKAMCRYQSPYNRFNILAGYRWDGVVRGNGFEKRRFEALKLKQHRDKVAYLNKISDL</sequence>
<feature type="compositionally biased region" description="Low complexity" evidence="2">
    <location>
        <begin position="174"/>
        <end position="186"/>
    </location>
</feature>
<protein>
    <submittedName>
        <fullName evidence="3">Putative Pre-mRNA-splicing factor</fullName>
    </submittedName>
</protein>
<dbReference type="AlphaFoldDB" id="A0A1Y3DNE6"/>
<comment type="similarity">
    <text evidence="1">Belongs to the CWC26 family.</text>
</comment>
<feature type="compositionally biased region" description="Basic and acidic residues" evidence="2">
    <location>
        <begin position="237"/>
        <end position="247"/>
    </location>
</feature>
<dbReference type="GO" id="GO:0000398">
    <property type="term" value="P:mRNA splicing, via spliceosome"/>
    <property type="evidence" value="ECO:0007669"/>
    <property type="project" value="TreeGrafter"/>
</dbReference>
<dbReference type="OrthoDB" id="6022at2759"/>
<feature type="region of interest" description="Disordered" evidence="2">
    <location>
        <begin position="1"/>
        <end position="66"/>
    </location>
</feature>
<dbReference type="OMA" id="CRYQTPY"/>
<dbReference type="GO" id="GO:0003723">
    <property type="term" value="F:RNA binding"/>
    <property type="evidence" value="ECO:0007669"/>
    <property type="project" value="TreeGrafter"/>
</dbReference>
<evidence type="ECO:0000256" key="2">
    <source>
        <dbReference type="SAM" id="MobiDB-lite"/>
    </source>
</evidence>
<dbReference type="Pfam" id="PF09736">
    <property type="entry name" value="Bud13"/>
    <property type="match status" value="1"/>
</dbReference>
<dbReference type="GO" id="GO:0005684">
    <property type="term" value="C:U2-type spliceosomal complex"/>
    <property type="evidence" value="ECO:0007669"/>
    <property type="project" value="TreeGrafter"/>
</dbReference>
<evidence type="ECO:0000313" key="3">
    <source>
        <dbReference type="EMBL" id="OTN64237.1"/>
    </source>
</evidence>
<feature type="compositionally biased region" description="Basic and acidic residues" evidence="2">
    <location>
        <begin position="1"/>
        <end position="16"/>
    </location>
</feature>
<feature type="compositionally biased region" description="Basic and acidic residues" evidence="2">
    <location>
        <begin position="154"/>
        <end position="169"/>
    </location>
</feature>
<comment type="caution">
    <text evidence="3">The sequence shown here is derived from an EMBL/GenBank/DDBJ whole genome shotgun (WGS) entry which is preliminary data.</text>
</comment>
<feature type="compositionally biased region" description="Basic and acidic residues" evidence="2">
    <location>
        <begin position="135"/>
        <end position="144"/>
    </location>
</feature>
<feature type="region of interest" description="Disordered" evidence="2">
    <location>
        <begin position="101"/>
        <end position="327"/>
    </location>
</feature>
<name>A0A1Y3DNE6_PLAKN</name>
<dbReference type="InterPro" id="IPR051112">
    <property type="entry name" value="CWC26_splicing_factor"/>
</dbReference>
<dbReference type="Proteomes" id="UP000195012">
    <property type="component" value="Unassembled WGS sequence"/>
</dbReference>
<evidence type="ECO:0000256" key="1">
    <source>
        <dbReference type="ARBA" id="ARBA00011069"/>
    </source>
</evidence>
<dbReference type="PANTHER" id="PTHR31809:SF0">
    <property type="entry name" value="BUD13 HOMOLOG"/>
    <property type="match status" value="1"/>
</dbReference>
<dbReference type="EMBL" id="NETL01000028">
    <property type="protein sequence ID" value="OTN64237.1"/>
    <property type="molecule type" value="Genomic_DNA"/>
</dbReference>
<dbReference type="InterPro" id="IPR018609">
    <property type="entry name" value="Bud13"/>
</dbReference>
<dbReference type="PANTHER" id="PTHR31809">
    <property type="entry name" value="BUD13 HOMOLOG"/>
    <property type="match status" value="1"/>
</dbReference>
<reference evidence="3 4" key="1">
    <citation type="submission" date="2017-05" db="EMBL/GenBank/DDBJ databases">
        <title>PacBio assembly of a Plasmodium knowlesi genome sequence with Hi-C correction and manual annotation of the SICAvar gene family.</title>
        <authorList>
            <person name="Lapp S.A."/>
            <person name="Geraldo J.A."/>
            <person name="Chien J.-T."/>
            <person name="Ay F."/>
            <person name="Pakala S.B."/>
            <person name="Batugedara G."/>
            <person name="Humphrey J.C."/>
            <person name="Debarry J.D."/>
            <person name="Le Roch K.G."/>
            <person name="Galinski M.R."/>
            <person name="Kissinger J.C."/>
        </authorList>
    </citation>
    <scope>NUCLEOTIDE SEQUENCE [LARGE SCALE GENOMIC DNA]</scope>
    <source>
        <strain evidence="4">Malayan Strain Pk1 (A+)</strain>
    </source>
</reference>
<feature type="compositionally biased region" description="Basic and acidic residues" evidence="2">
    <location>
        <begin position="33"/>
        <end position="43"/>
    </location>
</feature>
<accession>A0A1Y3DNE6</accession>
<dbReference type="GO" id="GO:0070274">
    <property type="term" value="C:RES complex"/>
    <property type="evidence" value="ECO:0007669"/>
    <property type="project" value="TreeGrafter"/>
</dbReference>